<name>A0A7R8X338_9CRUS</name>
<dbReference type="Pfam" id="PF13187">
    <property type="entry name" value="Fer4_9"/>
    <property type="match status" value="1"/>
</dbReference>
<sequence length="174" mass="18515">MGVTVMADFLGLSTGLVADKPGNAQLARTFGLDLTADGFFQEDHVKFNPVNMALPGFYVAGTAHSPKLVRESISQACAAVSKARALLADESICLKGARAEVEKEKCAACLVCVRACPYHIPRIGSEGYSEIDPAQCRGCGLCAAECPAKAIQLLQYEDDRILAKIEDVFASMEA</sequence>
<reference evidence="5" key="1">
    <citation type="submission" date="2020-11" db="EMBL/GenBank/DDBJ databases">
        <authorList>
            <person name="Tran Van P."/>
        </authorList>
    </citation>
    <scope>NUCLEOTIDE SEQUENCE</scope>
</reference>
<dbReference type="InterPro" id="IPR017900">
    <property type="entry name" value="4Fe4S_Fe_S_CS"/>
</dbReference>
<dbReference type="AlphaFoldDB" id="A0A7R8X338"/>
<evidence type="ECO:0000256" key="4">
    <source>
        <dbReference type="ARBA" id="ARBA00023014"/>
    </source>
</evidence>
<dbReference type="GO" id="GO:0051539">
    <property type="term" value="F:4 iron, 4 sulfur cluster binding"/>
    <property type="evidence" value="ECO:0007669"/>
    <property type="project" value="UniProtKB-KW"/>
</dbReference>
<evidence type="ECO:0000256" key="2">
    <source>
        <dbReference type="ARBA" id="ARBA00022723"/>
    </source>
</evidence>
<dbReference type="PROSITE" id="PS51379">
    <property type="entry name" value="4FE4S_FER_2"/>
    <property type="match status" value="2"/>
</dbReference>
<gene>
    <name evidence="5" type="ORF">CTOB1V02_LOCUS16726</name>
</gene>
<evidence type="ECO:0000313" key="5">
    <source>
        <dbReference type="EMBL" id="CAD7238911.1"/>
    </source>
</evidence>
<dbReference type="GO" id="GO:0046872">
    <property type="term" value="F:metal ion binding"/>
    <property type="evidence" value="ECO:0007669"/>
    <property type="project" value="UniProtKB-KW"/>
</dbReference>
<keyword evidence="4" id="KW-0411">Iron-sulfur</keyword>
<evidence type="ECO:0000256" key="1">
    <source>
        <dbReference type="ARBA" id="ARBA00022485"/>
    </source>
</evidence>
<dbReference type="InterPro" id="IPR017896">
    <property type="entry name" value="4Fe4S_Fe-S-bd"/>
</dbReference>
<dbReference type="PANTHER" id="PTHR43687">
    <property type="entry name" value="ADENYLYLSULFATE REDUCTASE, BETA SUBUNIT"/>
    <property type="match status" value="1"/>
</dbReference>
<keyword evidence="1" id="KW-0004">4Fe-4S</keyword>
<proteinExistence type="predicted"/>
<dbReference type="PANTHER" id="PTHR43687:SF4">
    <property type="entry name" value="BLR5484 PROTEIN"/>
    <property type="match status" value="1"/>
</dbReference>
<evidence type="ECO:0000256" key="3">
    <source>
        <dbReference type="ARBA" id="ARBA00023004"/>
    </source>
</evidence>
<dbReference type="EMBL" id="OB711399">
    <property type="protein sequence ID" value="CAD7238911.1"/>
    <property type="molecule type" value="Genomic_DNA"/>
</dbReference>
<dbReference type="Gene3D" id="3.30.70.20">
    <property type="match status" value="2"/>
</dbReference>
<organism evidence="5">
    <name type="scientific">Cyprideis torosa</name>
    <dbReference type="NCBI Taxonomy" id="163714"/>
    <lineage>
        <taxon>Eukaryota</taxon>
        <taxon>Metazoa</taxon>
        <taxon>Ecdysozoa</taxon>
        <taxon>Arthropoda</taxon>
        <taxon>Crustacea</taxon>
        <taxon>Oligostraca</taxon>
        <taxon>Ostracoda</taxon>
        <taxon>Podocopa</taxon>
        <taxon>Podocopida</taxon>
        <taxon>Cytherocopina</taxon>
        <taxon>Cytheroidea</taxon>
        <taxon>Cytherideidae</taxon>
        <taxon>Cyprideis</taxon>
    </lineage>
</organism>
<dbReference type="SUPFAM" id="SSF54862">
    <property type="entry name" value="4Fe-4S ferredoxins"/>
    <property type="match status" value="1"/>
</dbReference>
<accession>A0A7R8X338</accession>
<protein>
    <submittedName>
        <fullName evidence="5">Uncharacterized protein</fullName>
    </submittedName>
</protein>
<dbReference type="InterPro" id="IPR050572">
    <property type="entry name" value="Fe-S_Ferredoxin"/>
</dbReference>
<dbReference type="PROSITE" id="PS00198">
    <property type="entry name" value="4FE4S_FER_1"/>
    <property type="match status" value="1"/>
</dbReference>
<keyword evidence="3" id="KW-0408">Iron</keyword>
<keyword evidence="2" id="KW-0479">Metal-binding</keyword>